<dbReference type="KEGG" id="bpg:Bathy03g00130"/>
<keyword evidence="3" id="KW-1185">Reference proteome</keyword>
<proteinExistence type="predicted"/>
<evidence type="ECO:0000313" key="3">
    <source>
        <dbReference type="Proteomes" id="UP000198341"/>
    </source>
</evidence>
<evidence type="ECO:0000313" key="2">
    <source>
        <dbReference type="EMBL" id="CCO15722.1"/>
    </source>
</evidence>
<feature type="transmembrane region" description="Helical" evidence="1">
    <location>
        <begin position="465"/>
        <end position="485"/>
    </location>
</feature>
<dbReference type="OrthoDB" id="410754at2759"/>
<name>K8ECG9_9CHLO</name>
<feature type="transmembrane region" description="Helical" evidence="1">
    <location>
        <begin position="244"/>
        <end position="271"/>
    </location>
</feature>
<dbReference type="AlphaFoldDB" id="K8ECG9"/>
<dbReference type="Proteomes" id="UP000198341">
    <property type="component" value="Chromosome 3"/>
</dbReference>
<gene>
    <name evidence="2" type="ORF">Bathy03g00130</name>
</gene>
<dbReference type="EMBL" id="FO082276">
    <property type="protein sequence ID" value="CCO15722.1"/>
    <property type="molecule type" value="Genomic_DNA"/>
</dbReference>
<dbReference type="GeneID" id="19016551"/>
<feature type="transmembrane region" description="Helical" evidence="1">
    <location>
        <begin position="128"/>
        <end position="151"/>
    </location>
</feature>
<keyword evidence="1" id="KW-0472">Membrane</keyword>
<feature type="transmembrane region" description="Helical" evidence="1">
    <location>
        <begin position="441"/>
        <end position="459"/>
    </location>
</feature>
<feature type="transmembrane region" description="Helical" evidence="1">
    <location>
        <begin position="283"/>
        <end position="303"/>
    </location>
</feature>
<dbReference type="PANTHER" id="PTHR35791">
    <property type="entry name" value="UPF0754 MEMBRANE PROTEIN YHEB"/>
    <property type="match status" value="1"/>
</dbReference>
<reference evidence="2 3" key="1">
    <citation type="submission" date="2011-10" db="EMBL/GenBank/DDBJ databases">
        <authorList>
            <person name="Genoscope - CEA"/>
        </authorList>
    </citation>
    <scope>NUCLEOTIDE SEQUENCE [LARGE SCALE GENOMIC DNA]</scope>
    <source>
        <strain evidence="2 3">RCC 1105</strain>
    </source>
</reference>
<accession>K8ECG9</accession>
<evidence type="ECO:0000256" key="1">
    <source>
        <dbReference type="SAM" id="Phobius"/>
    </source>
</evidence>
<dbReference type="eggNOG" id="ENOG502RMTT">
    <property type="taxonomic scope" value="Eukaryota"/>
</dbReference>
<keyword evidence="1" id="KW-0812">Transmembrane</keyword>
<protein>
    <submittedName>
        <fullName evidence="2">Uncharacterized protein</fullName>
    </submittedName>
</protein>
<sequence length="676" mass="75684">MRVVCIASASRAAWTASDDVGTQKKRRKTALISLPLLRRPSRKRCMEYEQILQTKERGERNAFALSIATVGAHFDDVRASRHRRRGEHVKAFATTSMTTEDGGKNDAQKIATTTTKKRSTSIAQIMKAVVRAFLLSLVVAAFVVYGARIYFGKRINIPGFSSGFTSGILLFSQRVAMVACMRFMFGNVKKLTSFMQHKKEIDSSGVSSKDSNGSNQRIGIDGYVKRSIARAVGKFKANPKGAMFIPVVAAFVGYITNWLAVKMIFYPVAFWGPAFWRALEGNLYGFDVLSPLGAIGWQGIVPAKAPRMAFTMVTMVTEKLIDVSQTFLRLNPEDISNLLFSRIPEIARAIASTLTLNKFPWAMDMAKNAVPTLPGPLLSELHESVVSKYLSGFVVLLQANVDRVIDLKELVVTEMSVDRSVLCELFQRCGRAELKFLTDSGFFFGFLLGLIQMVVWMFYDNPWTLTIGGTIVGYLTNWIALKLIFEPIEPVYFGGFKLQGLFLQRQHEVSGEFSDHLAENVLTSEKIWNNIFTGRKRPEFDDMLETYTKDFVTKEGLERGLDSLGESTTDVQIIQSVSEELSKELPKHVEVLHEYTDETLALKELMRERMELMTPKEFERVLHPIFEEDEMTLIISGAVLGAIAGFLQQIYTVAIESTTTVTTTTTTSSTTNDEKE</sequence>
<keyword evidence="1" id="KW-1133">Transmembrane helix</keyword>
<dbReference type="RefSeq" id="XP_007514285.1">
    <property type="nucleotide sequence ID" value="XM_007514223.1"/>
</dbReference>
<feature type="transmembrane region" description="Helical" evidence="1">
    <location>
        <begin position="163"/>
        <end position="185"/>
    </location>
</feature>
<organism evidence="2 3">
    <name type="scientific">Bathycoccus prasinos</name>
    <dbReference type="NCBI Taxonomy" id="41875"/>
    <lineage>
        <taxon>Eukaryota</taxon>
        <taxon>Viridiplantae</taxon>
        <taxon>Chlorophyta</taxon>
        <taxon>Mamiellophyceae</taxon>
        <taxon>Mamiellales</taxon>
        <taxon>Bathycoccaceae</taxon>
        <taxon>Bathycoccus</taxon>
    </lineage>
</organism>
<dbReference type="PANTHER" id="PTHR35791:SF1">
    <property type="entry name" value="UPF0754 MEMBRANE PROTEIN YHEB"/>
    <property type="match status" value="1"/>
</dbReference>